<gene>
    <name evidence="7" type="ORF">EV146_103230</name>
</gene>
<keyword evidence="3" id="KW-1003">Cell membrane</keyword>
<evidence type="ECO:0000313" key="7">
    <source>
        <dbReference type="EMBL" id="TCN26707.1"/>
    </source>
</evidence>
<evidence type="ECO:0000256" key="5">
    <source>
        <dbReference type="ARBA" id="ARBA00022944"/>
    </source>
</evidence>
<keyword evidence="4 7" id="KW-0808">Transferase</keyword>
<evidence type="ECO:0000256" key="6">
    <source>
        <dbReference type="ARBA" id="ARBA00023136"/>
    </source>
</evidence>
<protein>
    <submittedName>
        <fullName evidence="7">CDP-ribitol ribitolphosphotransferase</fullName>
    </submittedName>
</protein>
<dbReference type="EMBL" id="SLVV01000003">
    <property type="protein sequence ID" value="TCN26707.1"/>
    <property type="molecule type" value="Genomic_DNA"/>
</dbReference>
<reference evidence="7 8" key="1">
    <citation type="journal article" date="2015" name="Stand. Genomic Sci.">
        <title>Genomic Encyclopedia of Bacterial and Archaeal Type Strains, Phase III: the genomes of soil and plant-associated and newly described type strains.</title>
        <authorList>
            <person name="Whitman W.B."/>
            <person name="Woyke T."/>
            <person name="Klenk H.P."/>
            <person name="Zhou Y."/>
            <person name="Lilburn T.G."/>
            <person name="Beck B.J."/>
            <person name="De Vos P."/>
            <person name="Vandamme P."/>
            <person name="Eisen J.A."/>
            <person name="Garrity G."/>
            <person name="Hugenholtz P."/>
            <person name="Kyrpides N.C."/>
        </authorList>
    </citation>
    <scope>NUCLEOTIDE SEQUENCE [LARGE SCALE GENOMIC DNA]</scope>
    <source>
        <strain evidence="7 8">CV53</strain>
    </source>
</reference>
<dbReference type="PANTHER" id="PTHR37316">
    <property type="entry name" value="TEICHOIC ACID GLYCEROL-PHOSPHATE PRIMASE"/>
    <property type="match status" value="1"/>
</dbReference>
<evidence type="ECO:0000256" key="4">
    <source>
        <dbReference type="ARBA" id="ARBA00022679"/>
    </source>
</evidence>
<proteinExistence type="inferred from homology"/>
<name>A0A4R2BHW4_9BACI</name>
<comment type="subcellular location">
    <subcellularLocation>
        <location evidence="1">Cell membrane</location>
        <topology evidence="1">Peripheral membrane protein</topology>
    </subcellularLocation>
</comment>
<dbReference type="InterPro" id="IPR043149">
    <property type="entry name" value="TagF_N"/>
</dbReference>
<comment type="similarity">
    <text evidence="2">Belongs to the CDP-glycerol glycerophosphotransferase family.</text>
</comment>
<dbReference type="GO" id="GO:0019350">
    <property type="term" value="P:teichoic acid biosynthetic process"/>
    <property type="evidence" value="ECO:0007669"/>
    <property type="project" value="UniProtKB-KW"/>
</dbReference>
<evidence type="ECO:0000313" key="8">
    <source>
        <dbReference type="Proteomes" id="UP000295689"/>
    </source>
</evidence>
<dbReference type="Gene3D" id="3.40.50.11820">
    <property type="match status" value="1"/>
</dbReference>
<keyword evidence="6" id="KW-0472">Membrane</keyword>
<dbReference type="SUPFAM" id="SSF53756">
    <property type="entry name" value="UDP-Glycosyltransferase/glycogen phosphorylase"/>
    <property type="match status" value="1"/>
</dbReference>
<dbReference type="Pfam" id="PF04464">
    <property type="entry name" value="Glyphos_transf"/>
    <property type="match status" value="1"/>
</dbReference>
<evidence type="ECO:0000256" key="2">
    <source>
        <dbReference type="ARBA" id="ARBA00010488"/>
    </source>
</evidence>
<dbReference type="InterPro" id="IPR051612">
    <property type="entry name" value="Teichoic_Acid_Biosynth"/>
</dbReference>
<dbReference type="RefSeq" id="WP_132003235.1">
    <property type="nucleotide sequence ID" value="NZ_JABUHM010000002.1"/>
</dbReference>
<keyword evidence="8" id="KW-1185">Reference proteome</keyword>
<sequence length="600" mass="70987">MKANEMESSTAAEFDADETYETVMHEDVENLLIDYYEVEHKVTDMKWKGAILDIEGYCYIKGIPLERYLNVKKWFVLMNDKDKTKKFVLEDIPIYNLSTDDYIQDEYMWAGFKSTINFSAVVANHTKPLPPGTYRTFLEIEATLGNKKKIIRKIPLGDIRRYLQDDFYSSKMEYYSAKSQSVHNLMVTYDKNSKSMLLKSTKLKDFNPSALYGDIKNKTEKPGAIYRFMRTKMFMILYYLFHLFPVRENRILFASDSRDEIGGNLKYVYEEMERQQLPYDYKFMFKENSFVKKSFFEIIRLAYYAATSKATLLEENYPMVSPLKIRKNTDLIQLWHGAGAFKKFGYSRLGQPGGPKINSKDHRNYTKAVVSSKNVVPQYAEGFDILEESILPLGIPRTDIFFDEAYKNEKRKELYDQYPFLKGKKVILFAPTFRGRGRKEAHYPIENLDFEKLYETFKDEYVFLFKLHFIVLNKVIIPHKYAGFFYDFTDYREVNDLLLITDLLITDYSSICFEYSLLDKPMLFFAYDVEEYISKRGFYYEYQSFIPGHLVKDSNQLIEKIQNKDFAQQKVKPFRDYFFDYQDGKASERVVNQLLKKLAD</sequence>
<accession>A0A4R2BHW4</accession>
<dbReference type="InterPro" id="IPR043148">
    <property type="entry name" value="TagF_C"/>
</dbReference>
<dbReference type="GO" id="GO:0047355">
    <property type="term" value="F:CDP-glycerol glycerophosphotransferase activity"/>
    <property type="evidence" value="ECO:0007669"/>
    <property type="project" value="InterPro"/>
</dbReference>
<organism evidence="7 8">
    <name type="scientific">Mesobacillus foraminis</name>
    <dbReference type="NCBI Taxonomy" id="279826"/>
    <lineage>
        <taxon>Bacteria</taxon>
        <taxon>Bacillati</taxon>
        <taxon>Bacillota</taxon>
        <taxon>Bacilli</taxon>
        <taxon>Bacillales</taxon>
        <taxon>Bacillaceae</taxon>
        <taxon>Mesobacillus</taxon>
    </lineage>
</organism>
<evidence type="ECO:0000256" key="1">
    <source>
        <dbReference type="ARBA" id="ARBA00004202"/>
    </source>
</evidence>
<dbReference type="PANTHER" id="PTHR37316:SF2">
    <property type="entry name" value="TEICHOIC ACID RIBITOL-PHOSPHATE POLYMERASE TARK"/>
    <property type="match status" value="1"/>
</dbReference>
<dbReference type="Gene3D" id="3.40.50.12580">
    <property type="match status" value="1"/>
</dbReference>
<dbReference type="InterPro" id="IPR007554">
    <property type="entry name" value="Glycerophosphate_synth"/>
</dbReference>
<keyword evidence="5" id="KW-0777">Teichoic acid biosynthesis</keyword>
<dbReference type="AlphaFoldDB" id="A0A4R2BHW4"/>
<dbReference type="GO" id="GO:0005886">
    <property type="term" value="C:plasma membrane"/>
    <property type="evidence" value="ECO:0007669"/>
    <property type="project" value="UniProtKB-SubCell"/>
</dbReference>
<dbReference type="Proteomes" id="UP000295689">
    <property type="component" value="Unassembled WGS sequence"/>
</dbReference>
<comment type="caution">
    <text evidence="7">The sequence shown here is derived from an EMBL/GenBank/DDBJ whole genome shotgun (WGS) entry which is preliminary data.</text>
</comment>
<evidence type="ECO:0000256" key="3">
    <source>
        <dbReference type="ARBA" id="ARBA00022475"/>
    </source>
</evidence>